<dbReference type="RefSeq" id="WP_378310318.1">
    <property type="nucleotide sequence ID" value="NZ_JBHUKS010000027.1"/>
</dbReference>
<protein>
    <submittedName>
        <fullName evidence="1">Uncharacterized protein</fullName>
    </submittedName>
</protein>
<comment type="caution">
    <text evidence="1">The sequence shown here is derived from an EMBL/GenBank/DDBJ whole genome shotgun (WGS) entry which is preliminary data.</text>
</comment>
<accession>A0ABW5HIG5</accession>
<gene>
    <name evidence="1" type="ORF">ACFSVL_34485</name>
</gene>
<organism evidence="1 2">
    <name type="scientific">Amycolatopsis silviterrae</name>
    <dbReference type="NCBI Taxonomy" id="1656914"/>
    <lineage>
        <taxon>Bacteria</taxon>
        <taxon>Bacillati</taxon>
        <taxon>Actinomycetota</taxon>
        <taxon>Actinomycetes</taxon>
        <taxon>Pseudonocardiales</taxon>
        <taxon>Pseudonocardiaceae</taxon>
        <taxon>Amycolatopsis</taxon>
    </lineage>
</organism>
<evidence type="ECO:0000313" key="1">
    <source>
        <dbReference type="EMBL" id="MFD2472547.1"/>
    </source>
</evidence>
<name>A0ABW5HIG5_9PSEU</name>
<reference evidence="2" key="1">
    <citation type="journal article" date="2019" name="Int. J. Syst. Evol. Microbiol.">
        <title>The Global Catalogue of Microorganisms (GCM) 10K type strain sequencing project: providing services to taxonomists for standard genome sequencing and annotation.</title>
        <authorList>
            <consortium name="The Broad Institute Genomics Platform"/>
            <consortium name="The Broad Institute Genome Sequencing Center for Infectious Disease"/>
            <person name="Wu L."/>
            <person name="Ma J."/>
        </authorList>
    </citation>
    <scope>NUCLEOTIDE SEQUENCE [LARGE SCALE GENOMIC DNA]</scope>
    <source>
        <strain evidence="2">CGMCC 4.7641</strain>
    </source>
</reference>
<keyword evidence="2" id="KW-1185">Reference proteome</keyword>
<sequence>MELFVIVTLAWMNGAWVTALGVCWNARRRLERKLAEREAECRHAVPPVSFPAHPI</sequence>
<proteinExistence type="predicted"/>
<evidence type="ECO:0000313" key="2">
    <source>
        <dbReference type="Proteomes" id="UP001597483"/>
    </source>
</evidence>
<dbReference type="EMBL" id="JBHUKS010000027">
    <property type="protein sequence ID" value="MFD2472547.1"/>
    <property type="molecule type" value="Genomic_DNA"/>
</dbReference>
<dbReference type="Proteomes" id="UP001597483">
    <property type="component" value="Unassembled WGS sequence"/>
</dbReference>